<accession>A0A2U9CXY4</accession>
<reference evidence="1 2" key="1">
    <citation type="submission" date="2017-12" db="EMBL/GenBank/DDBJ databases">
        <title>Integrating genomic resources of turbot (Scophthalmus maximus) in depth evaluation of genetic and physical mapping variation across individuals.</title>
        <authorList>
            <person name="Martinez P."/>
        </authorList>
    </citation>
    <scope>NUCLEOTIDE SEQUENCE [LARGE SCALE GENOMIC DNA]</scope>
</reference>
<protein>
    <submittedName>
        <fullName evidence="1">Uncharacterized protein</fullName>
    </submittedName>
</protein>
<evidence type="ECO:0000313" key="1">
    <source>
        <dbReference type="EMBL" id="AWP21478.1"/>
    </source>
</evidence>
<sequence length="66" mass="6955">MKTVAVSAGSPALPLIDSNILLITWPLHDLAPDAIVNGSSSRAAFSLSARVQADNHRAFTNRGKRG</sequence>
<keyword evidence="2" id="KW-1185">Reference proteome</keyword>
<dbReference type="AlphaFoldDB" id="A0A2U9CXY4"/>
<name>A0A2U9CXY4_SCOMX</name>
<dbReference type="EMBL" id="CP026264">
    <property type="protein sequence ID" value="AWP21478.1"/>
    <property type="molecule type" value="Genomic_DNA"/>
</dbReference>
<organism evidence="1 2">
    <name type="scientific">Scophthalmus maximus</name>
    <name type="common">Turbot</name>
    <name type="synonym">Psetta maxima</name>
    <dbReference type="NCBI Taxonomy" id="52904"/>
    <lineage>
        <taxon>Eukaryota</taxon>
        <taxon>Metazoa</taxon>
        <taxon>Chordata</taxon>
        <taxon>Craniata</taxon>
        <taxon>Vertebrata</taxon>
        <taxon>Euteleostomi</taxon>
        <taxon>Actinopterygii</taxon>
        <taxon>Neopterygii</taxon>
        <taxon>Teleostei</taxon>
        <taxon>Neoteleostei</taxon>
        <taxon>Acanthomorphata</taxon>
        <taxon>Carangaria</taxon>
        <taxon>Pleuronectiformes</taxon>
        <taxon>Pleuronectoidei</taxon>
        <taxon>Scophthalmidae</taxon>
        <taxon>Scophthalmus</taxon>
    </lineage>
</organism>
<dbReference type="Proteomes" id="UP000246464">
    <property type="component" value="Chromosome 22"/>
</dbReference>
<evidence type="ECO:0000313" key="2">
    <source>
        <dbReference type="Proteomes" id="UP000246464"/>
    </source>
</evidence>
<proteinExistence type="predicted"/>
<gene>
    <name evidence="1" type="ORF">SMAX5B_015756</name>
</gene>